<sequence>MRKLASTVCGPAVSARATARMVPARSTTVAATLYPRPAQFCTVSWATRRAAARLRLAWGTVAVVASCTGWGAG</sequence>
<accession>A0ABT7JGW7</accession>
<dbReference type="EMBL" id="JASNGB010000072">
    <property type="protein sequence ID" value="MDL2344309.1"/>
    <property type="molecule type" value="Genomic_DNA"/>
</dbReference>
<gene>
    <name evidence="1" type="ORF">QOL99_09105</name>
</gene>
<protein>
    <submittedName>
        <fullName evidence="1">Uncharacterized protein</fullName>
    </submittedName>
</protein>
<proteinExistence type="predicted"/>
<evidence type="ECO:0000313" key="1">
    <source>
        <dbReference type="EMBL" id="MDL2344309.1"/>
    </source>
</evidence>
<name>A0ABT7JGW7_9DEIO</name>
<reference evidence="1 2" key="1">
    <citation type="submission" date="2023-05" db="EMBL/GenBank/DDBJ databases">
        <authorList>
            <person name="Gao F."/>
        </authorList>
    </citation>
    <scope>NUCLEOTIDE SEQUENCE [LARGE SCALE GENOMIC DNA]</scope>
    <source>
        <strain evidence="1 2">MIMF12</strain>
    </source>
</reference>
<keyword evidence="2" id="KW-1185">Reference proteome</keyword>
<organism evidence="1 2">
    <name type="scientific">Deinococcus rhizophilus</name>
    <dbReference type="NCBI Taxonomy" id="3049544"/>
    <lineage>
        <taxon>Bacteria</taxon>
        <taxon>Thermotogati</taxon>
        <taxon>Deinococcota</taxon>
        <taxon>Deinococci</taxon>
        <taxon>Deinococcales</taxon>
        <taxon>Deinococcaceae</taxon>
        <taxon>Deinococcus</taxon>
    </lineage>
</organism>
<evidence type="ECO:0000313" key="2">
    <source>
        <dbReference type="Proteomes" id="UP001302059"/>
    </source>
</evidence>
<comment type="caution">
    <text evidence="1">The sequence shown here is derived from an EMBL/GenBank/DDBJ whole genome shotgun (WGS) entry which is preliminary data.</text>
</comment>
<dbReference type="Proteomes" id="UP001302059">
    <property type="component" value="Unassembled WGS sequence"/>
</dbReference>